<evidence type="ECO:0000256" key="3">
    <source>
        <dbReference type="ARBA" id="ARBA00022475"/>
    </source>
</evidence>
<dbReference type="PANTHER" id="PTHR47245:SF2">
    <property type="entry name" value="PEPTIDYL-PROLYL CIS-TRANS ISOMERASE HP_0175-RELATED"/>
    <property type="match status" value="1"/>
</dbReference>
<dbReference type="RefSeq" id="WP_335961426.1">
    <property type="nucleotide sequence ID" value="NZ_JAXBLX010000017.1"/>
</dbReference>
<keyword evidence="7 8" id="KW-0697">Rotamase</keyword>
<dbReference type="InterPro" id="IPR000297">
    <property type="entry name" value="PPIase_PpiC"/>
</dbReference>
<evidence type="ECO:0000313" key="12">
    <source>
        <dbReference type="Proteomes" id="UP001589838"/>
    </source>
</evidence>
<dbReference type="Pfam" id="PF13616">
    <property type="entry name" value="Rotamase_3"/>
    <property type="match status" value="1"/>
</dbReference>
<reference evidence="11 12" key="1">
    <citation type="submission" date="2024-09" db="EMBL/GenBank/DDBJ databases">
        <authorList>
            <person name="Sun Q."/>
            <person name="Mori K."/>
        </authorList>
    </citation>
    <scope>NUCLEOTIDE SEQUENCE [LARGE SCALE GENOMIC DNA]</scope>
    <source>
        <strain evidence="11 12">NCAIM B.02610</strain>
    </source>
</reference>
<dbReference type="InterPro" id="IPR050245">
    <property type="entry name" value="PrsA_foldase"/>
</dbReference>
<dbReference type="InterPro" id="IPR046357">
    <property type="entry name" value="PPIase_dom_sf"/>
</dbReference>
<name>A0ABV6KL98_9BACI</name>
<evidence type="ECO:0000256" key="8">
    <source>
        <dbReference type="PROSITE-ProRule" id="PRU00278"/>
    </source>
</evidence>
<dbReference type="EMBL" id="JBHLUX010000095">
    <property type="protein sequence ID" value="MFC0473695.1"/>
    <property type="molecule type" value="Genomic_DNA"/>
</dbReference>
<comment type="similarity">
    <text evidence="2 7">Belongs to the PrsA family.</text>
</comment>
<keyword evidence="6 7" id="KW-0449">Lipoprotein</keyword>
<evidence type="ECO:0000256" key="1">
    <source>
        <dbReference type="ARBA" id="ARBA00004193"/>
    </source>
</evidence>
<dbReference type="SUPFAM" id="SSF54534">
    <property type="entry name" value="FKBP-like"/>
    <property type="match status" value="1"/>
</dbReference>
<comment type="subcellular location">
    <subcellularLocation>
        <location evidence="1 7">Cell membrane</location>
        <topology evidence="1 7">Lipid-anchor</topology>
    </subcellularLocation>
</comment>
<evidence type="ECO:0000259" key="10">
    <source>
        <dbReference type="PROSITE" id="PS50198"/>
    </source>
</evidence>
<dbReference type="Proteomes" id="UP001589838">
    <property type="component" value="Unassembled WGS sequence"/>
</dbReference>
<dbReference type="InterPro" id="IPR023059">
    <property type="entry name" value="Foldase_PrsA"/>
</dbReference>
<keyword evidence="7 9" id="KW-0732">Signal</keyword>
<evidence type="ECO:0000313" key="11">
    <source>
        <dbReference type="EMBL" id="MFC0473695.1"/>
    </source>
</evidence>
<keyword evidence="12" id="KW-1185">Reference proteome</keyword>
<evidence type="ECO:0000256" key="7">
    <source>
        <dbReference type="HAMAP-Rule" id="MF_01145"/>
    </source>
</evidence>
<evidence type="ECO:0000256" key="2">
    <source>
        <dbReference type="ARBA" id="ARBA00006071"/>
    </source>
</evidence>
<dbReference type="PANTHER" id="PTHR47245">
    <property type="entry name" value="PEPTIDYLPROLYL ISOMERASE"/>
    <property type="match status" value="1"/>
</dbReference>
<comment type="caution">
    <text evidence="11">The sequence shown here is derived from an EMBL/GenBank/DDBJ whole genome shotgun (WGS) entry which is preliminary data.</text>
</comment>
<keyword evidence="4 7" id="KW-0472">Membrane</keyword>
<feature type="domain" description="PpiC" evidence="10">
    <location>
        <begin position="160"/>
        <end position="250"/>
    </location>
</feature>
<dbReference type="Gene3D" id="3.10.50.40">
    <property type="match status" value="1"/>
</dbReference>
<dbReference type="EC" id="5.2.1.8" evidence="7"/>
<dbReference type="InterPro" id="IPR027304">
    <property type="entry name" value="Trigger_fact/SurA_dom_sf"/>
</dbReference>
<dbReference type="PROSITE" id="PS51257">
    <property type="entry name" value="PROKAR_LIPOPROTEIN"/>
    <property type="match status" value="1"/>
</dbReference>
<evidence type="ECO:0000256" key="5">
    <source>
        <dbReference type="ARBA" id="ARBA00023139"/>
    </source>
</evidence>
<protein>
    <recommendedName>
        <fullName evidence="7">Foldase protein PrsA</fullName>
        <ecNumber evidence="7">5.2.1.8</ecNumber>
    </recommendedName>
</protein>
<keyword evidence="5 7" id="KW-0564">Palmitate</keyword>
<dbReference type="SUPFAM" id="SSF109998">
    <property type="entry name" value="Triger factor/SurA peptide-binding domain-like"/>
    <property type="match status" value="1"/>
</dbReference>
<evidence type="ECO:0000256" key="4">
    <source>
        <dbReference type="ARBA" id="ARBA00023136"/>
    </source>
</evidence>
<comment type="catalytic activity">
    <reaction evidence="7">
        <text>[protein]-peptidylproline (omega=180) = [protein]-peptidylproline (omega=0)</text>
        <dbReference type="Rhea" id="RHEA:16237"/>
        <dbReference type="Rhea" id="RHEA-COMP:10747"/>
        <dbReference type="Rhea" id="RHEA-COMP:10748"/>
        <dbReference type="ChEBI" id="CHEBI:83833"/>
        <dbReference type="ChEBI" id="CHEBI:83834"/>
        <dbReference type="EC" id="5.2.1.8"/>
    </reaction>
</comment>
<accession>A0ABV6KL98</accession>
<dbReference type="HAMAP" id="MF_01145">
    <property type="entry name" value="Foldase_PrsA"/>
    <property type="match status" value="1"/>
</dbReference>
<evidence type="ECO:0000256" key="9">
    <source>
        <dbReference type="SAM" id="SignalP"/>
    </source>
</evidence>
<dbReference type="GO" id="GO:0003755">
    <property type="term" value="F:peptidyl-prolyl cis-trans isomerase activity"/>
    <property type="evidence" value="ECO:0007669"/>
    <property type="project" value="UniProtKB-EC"/>
</dbReference>
<keyword evidence="7 8" id="KW-0413">Isomerase</keyword>
<feature type="signal peptide" evidence="9">
    <location>
        <begin position="1"/>
        <end position="19"/>
    </location>
</feature>
<gene>
    <name evidence="7" type="primary">prsA</name>
    <name evidence="11" type="ORF">ACFFHM_25085</name>
</gene>
<evidence type="ECO:0000256" key="6">
    <source>
        <dbReference type="ARBA" id="ARBA00023288"/>
    </source>
</evidence>
<organism evidence="11 12">
    <name type="scientific">Halalkalibacter kiskunsagensis</name>
    <dbReference type="NCBI Taxonomy" id="1548599"/>
    <lineage>
        <taxon>Bacteria</taxon>
        <taxon>Bacillati</taxon>
        <taxon>Bacillota</taxon>
        <taxon>Bacilli</taxon>
        <taxon>Bacillales</taxon>
        <taxon>Bacillaceae</taxon>
        <taxon>Halalkalibacter</taxon>
    </lineage>
</organism>
<keyword evidence="3 7" id="KW-1003">Cell membrane</keyword>
<comment type="function">
    <text evidence="7">Plays a major role in protein secretion by helping the post-translocational extracellular folding of several secreted proteins.</text>
</comment>
<dbReference type="PROSITE" id="PS50198">
    <property type="entry name" value="PPIC_PPIASE_2"/>
    <property type="match status" value="1"/>
</dbReference>
<feature type="chain" id="PRO_5046240759" description="Foldase protein PrsA" evidence="9">
    <location>
        <begin position="20"/>
        <end position="303"/>
    </location>
</feature>
<sequence length="303" mass="33877">MKKQLVAAISLACITALVACNNEETASDNTPVAIVDGTEITESEFVEELKTNYGGSTLQAMIRDHLLNQAIETAGVTDEEIDEELEMLRTEFRVTYGIEDDEGVLEALQNQFNLNVESIDEFVDEYLVPPLVLQKLATEGIEITDEDIRAYYEENEEQFGEQIRASHILVEDEETAAEVLEKIEAGEDFAELAKEYSTDPGSGARGGDLDFFGEGKMVPPFEEAAFALEIGEISEPVESDFGFHIIKVTDQRNTFEDYADEIEQILIQQQSKSNDEIMAELLENADVEIKDSRFTDLFNEGNE</sequence>
<proteinExistence type="inferred from homology"/>
<dbReference type="Gene3D" id="1.10.8.1040">
    <property type="match status" value="1"/>
</dbReference>